<reference evidence="4 5" key="1">
    <citation type="submission" date="2023-01" db="EMBL/GenBank/DDBJ databases">
        <title>Analysis of 21 Apiospora genomes using comparative genomics revels a genus with tremendous synthesis potential of carbohydrate active enzymes and secondary metabolites.</title>
        <authorList>
            <person name="Sorensen T."/>
        </authorList>
    </citation>
    <scope>NUCLEOTIDE SEQUENCE [LARGE SCALE GENOMIC DNA]</scope>
    <source>
        <strain evidence="4 5">CBS 83171</strain>
    </source>
</reference>
<feature type="repeat" description="TPR" evidence="1">
    <location>
        <begin position="559"/>
        <end position="592"/>
    </location>
</feature>
<dbReference type="Pfam" id="PF14420">
    <property type="entry name" value="Clr5"/>
    <property type="match status" value="1"/>
</dbReference>
<comment type="caution">
    <text evidence="4">The sequence shown here is derived from an EMBL/GenBank/DDBJ whole genome shotgun (WGS) entry which is preliminary data.</text>
</comment>
<dbReference type="Gene3D" id="1.25.40.10">
    <property type="entry name" value="Tetratricopeptide repeat domain"/>
    <property type="match status" value="1"/>
</dbReference>
<keyword evidence="1" id="KW-0802">TPR repeat</keyword>
<evidence type="ECO:0000256" key="2">
    <source>
        <dbReference type="SAM" id="MobiDB-lite"/>
    </source>
</evidence>
<evidence type="ECO:0000313" key="4">
    <source>
        <dbReference type="EMBL" id="KAK8045981.1"/>
    </source>
</evidence>
<accession>A0ABR1TJ46</accession>
<dbReference type="PANTHER" id="PTHR38788:SF3">
    <property type="entry name" value="CLR5 DOMAIN-CONTAINING PROTEIN"/>
    <property type="match status" value="1"/>
</dbReference>
<dbReference type="InterPro" id="IPR019734">
    <property type="entry name" value="TPR_rpt"/>
</dbReference>
<feature type="domain" description="Clr5" evidence="3">
    <location>
        <begin position="84"/>
        <end position="134"/>
    </location>
</feature>
<keyword evidence="5" id="KW-1185">Reference proteome</keyword>
<feature type="compositionally biased region" description="Acidic residues" evidence="2">
    <location>
        <begin position="685"/>
        <end position="694"/>
    </location>
</feature>
<dbReference type="PANTHER" id="PTHR38788">
    <property type="entry name" value="CLR5 DOMAIN-CONTAINING PROTEIN"/>
    <property type="match status" value="1"/>
</dbReference>
<evidence type="ECO:0000259" key="3">
    <source>
        <dbReference type="Pfam" id="PF14420"/>
    </source>
</evidence>
<dbReference type="SUPFAM" id="SSF48452">
    <property type="entry name" value="TPR-like"/>
    <property type="match status" value="1"/>
</dbReference>
<feature type="compositionally biased region" description="Basic and acidic residues" evidence="2">
    <location>
        <begin position="695"/>
        <end position="705"/>
    </location>
</feature>
<protein>
    <recommendedName>
        <fullName evidence="3">Clr5 domain-containing protein</fullName>
    </recommendedName>
</protein>
<dbReference type="InterPro" id="IPR025676">
    <property type="entry name" value="Clr5_dom"/>
</dbReference>
<dbReference type="EMBL" id="JAQQWM010000009">
    <property type="protein sequence ID" value="KAK8045981.1"/>
    <property type="molecule type" value="Genomic_DNA"/>
</dbReference>
<feature type="region of interest" description="Disordered" evidence="2">
    <location>
        <begin position="1"/>
        <end position="47"/>
    </location>
</feature>
<feature type="compositionally biased region" description="Acidic residues" evidence="2">
    <location>
        <begin position="711"/>
        <end position="734"/>
    </location>
</feature>
<feature type="compositionally biased region" description="Polar residues" evidence="2">
    <location>
        <begin position="1"/>
        <end position="17"/>
    </location>
</feature>
<sequence>MEPQPFQWSGAFSQPIAQNPAPIPEWMDEWPSLAPAPVPQGLQSPQFGEMAPSLVASSINAPPALQTSNNGDNNAADVPRRIHPSEWESHRLTIKNLFPFKTLPQLQEIMTEKHGFTASEQQYKKKFKEWRLQKNLSNRQTKFIRRREYTRRVHEKKETQFTLAGEPLSMTKIKRHLQGNKDEPAPTTNCAGVPSDISWRTPPKVVLQPLGIEAPKKNDAQTQPTATVIMASYQGQTANQFVNLAQDAVSWTEKGDYIRAKAAFEESLAGLHDLLTATHSQTIAVLDSFVRAAVENDDVSLALQHLHKSYNDHSDALGATDRRTWQSLARLANAYVAQGNPDIALSMLKNARDGLQKATEPDGEAAWNYTIKITHDIIDLLTEQHDYAGAEEEYLQTILRVQSLGNSYADDVLELQHHLSHLYNLKEWKLAAKRGWTAPVSRDRFEGILLNITKQKILSQRLLNMYICSWEQLRHFYVSTWQTEKLEIFLPAAESFLSSLDNLETLDKEGFAKLLQLEKGLAITFEKLGHPDKSQWWILFRGQQIEQSEHYGSKSFELLSNHMHLGKVYAKLGSHDSAIESFKAAQSLGQELLPPDDPFHEMVAKASSSGKLERTSCCCDCLVRQPSKTNLSNFQKQVQYFQSRAARSEIPDNSTQSRSTRKAKLNKLLGKLKAVEQQVQGLVSQEEEDYECEGEPNREPNREPDGGSIEWESDDESVVIESDDESSDESECES</sequence>
<evidence type="ECO:0000313" key="5">
    <source>
        <dbReference type="Proteomes" id="UP001446871"/>
    </source>
</evidence>
<proteinExistence type="predicted"/>
<name>A0ABR1TJ46_9PEZI</name>
<dbReference type="PROSITE" id="PS50005">
    <property type="entry name" value="TPR"/>
    <property type="match status" value="1"/>
</dbReference>
<organism evidence="4 5">
    <name type="scientific">Apiospora saccharicola</name>
    <dbReference type="NCBI Taxonomy" id="335842"/>
    <lineage>
        <taxon>Eukaryota</taxon>
        <taxon>Fungi</taxon>
        <taxon>Dikarya</taxon>
        <taxon>Ascomycota</taxon>
        <taxon>Pezizomycotina</taxon>
        <taxon>Sordariomycetes</taxon>
        <taxon>Xylariomycetidae</taxon>
        <taxon>Amphisphaeriales</taxon>
        <taxon>Apiosporaceae</taxon>
        <taxon>Apiospora</taxon>
    </lineage>
</organism>
<dbReference type="Proteomes" id="UP001446871">
    <property type="component" value="Unassembled WGS sequence"/>
</dbReference>
<gene>
    <name evidence="4" type="ORF">PG996_014045</name>
</gene>
<feature type="region of interest" description="Disordered" evidence="2">
    <location>
        <begin position="680"/>
        <end position="734"/>
    </location>
</feature>
<evidence type="ECO:0000256" key="1">
    <source>
        <dbReference type="PROSITE-ProRule" id="PRU00339"/>
    </source>
</evidence>
<dbReference type="InterPro" id="IPR011990">
    <property type="entry name" value="TPR-like_helical_dom_sf"/>
</dbReference>